<dbReference type="InterPro" id="IPR051340">
    <property type="entry name" value="Haloalkane_dehalogenase"/>
</dbReference>
<reference evidence="3" key="1">
    <citation type="submission" date="2020-05" db="EMBL/GenBank/DDBJ databases">
        <authorList>
            <person name="Chiriac C."/>
            <person name="Salcher M."/>
            <person name="Ghai R."/>
            <person name="Kavagutti S V."/>
        </authorList>
    </citation>
    <scope>NUCLEOTIDE SEQUENCE</scope>
</reference>
<name>A0A6J6KA11_9ZZZZ</name>
<dbReference type="EMBL" id="CAEZWE010000012">
    <property type="protein sequence ID" value="CAB4646222.1"/>
    <property type="molecule type" value="Genomic_DNA"/>
</dbReference>
<dbReference type="InterPro" id="IPR000073">
    <property type="entry name" value="AB_hydrolase_1"/>
</dbReference>
<dbReference type="Pfam" id="PF00561">
    <property type="entry name" value="Abhydrolase_1"/>
    <property type="match status" value="1"/>
</dbReference>
<dbReference type="PRINTS" id="PR00412">
    <property type="entry name" value="EPOXHYDRLASE"/>
</dbReference>
<organism evidence="3">
    <name type="scientific">freshwater metagenome</name>
    <dbReference type="NCBI Taxonomy" id="449393"/>
    <lineage>
        <taxon>unclassified sequences</taxon>
        <taxon>metagenomes</taxon>
        <taxon>ecological metagenomes</taxon>
    </lineage>
</organism>
<dbReference type="PRINTS" id="PR00111">
    <property type="entry name" value="ABHYDROLASE"/>
</dbReference>
<sequence length="305" mass="34283">MDFVRTPDHRFDNLPDWPYAPHYTQVRATIDDPTLLRIAHIDEGPRDAKETVLLMHGEPSWSYLYRKMIPVFVAAGHRLIAPDLIGFGRSDKPTQMADYTYERHVEWMSQWLTQHDDLQNMTFFGQDWGGLVGLRIVTAFPDRFSRIVVANTGLPTGDNPPGEAFLKWQRYSQTATKWHIGNMVEAACATKPLDPAVVAAYDAPFPSDEYTAGSRIFPSLVPTSPTDPSGEANRQAWEVLKAWTKPLLTMFSDSDPVTAGGFKPFQKLVPGAQNQPHVTIESAGHFLQEDKGAEIAHLMNEFMAR</sequence>
<dbReference type="PANTHER" id="PTHR42977:SF3">
    <property type="entry name" value="AB HYDROLASE-1 DOMAIN-CONTAINING PROTEIN"/>
    <property type="match status" value="1"/>
</dbReference>
<dbReference type="NCBIfam" id="NF002043">
    <property type="entry name" value="PRK00870.1"/>
    <property type="match status" value="1"/>
</dbReference>
<dbReference type="GO" id="GO:0004301">
    <property type="term" value="F:epoxide hydrolase activity"/>
    <property type="evidence" value="ECO:0007669"/>
    <property type="project" value="TreeGrafter"/>
</dbReference>
<dbReference type="AlphaFoldDB" id="A0A6J6KA11"/>
<dbReference type="PANTHER" id="PTHR42977">
    <property type="entry name" value="HYDROLASE-RELATED"/>
    <property type="match status" value="1"/>
</dbReference>
<accession>A0A6J6KA11</accession>
<dbReference type="Gene3D" id="3.40.50.1820">
    <property type="entry name" value="alpha/beta hydrolase"/>
    <property type="match status" value="1"/>
</dbReference>
<dbReference type="InterPro" id="IPR000639">
    <property type="entry name" value="Epox_hydrolase-like"/>
</dbReference>
<feature type="domain" description="AB hydrolase-1" evidence="2">
    <location>
        <begin position="51"/>
        <end position="291"/>
    </location>
</feature>
<gene>
    <name evidence="3" type="ORF">UFOPK2169_00456</name>
</gene>
<protein>
    <submittedName>
        <fullName evidence="3">Unannotated protein</fullName>
    </submittedName>
</protein>
<evidence type="ECO:0000256" key="1">
    <source>
        <dbReference type="ARBA" id="ARBA00022801"/>
    </source>
</evidence>
<proteinExistence type="predicted"/>
<evidence type="ECO:0000259" key="2">
    <source>
        <dbReference type="Pfam" id="PF00561"/>
    </source>
</evidence>
<evidence type="ECO:0000313" key="3">
    <source>
        <dbReference type="EMBL" id="CAB4646222.1"/>
    </source>
</evidence>
<keyword evidence="1" id="KW-0378">Hydrolase</keyword>
<dbReference type="InterPro" id="IPR029058">
    <property type="entry name" value="AB_hydrolase_fold"/>
</dbReference>
<dbReference type="SUPFAM" id="SSF53474">
    <property type="entry name" value="alpha/beta-Hydrolases"/>
    <property type="match status" value="1"/>
</dbReference>